<dbReference type="GO" id="GO:0006508">
    <property type="term" value="P:proteolysis"/>
    <property type="evidence" value="ECO:0007669"/>
    <property type="project" value="UniProtKB-KW"/>
</dbReference>
<evidence type="ECO:0000313" key="7">
    <source>
        <dbReference type="Proteomes" id="UP000185426"/>
    </source>
</evidence>
<dbReference type="InterPro" id="IPR038765">
    <property type="entry name" value="Papain-like_cys_pep_sf"/>
</dbReference>
<dbReference type="PANTHER" id="PTHR47053">
    <property type="entry name" value="MUREIN DD-ENDOPEPTIDASE MEPH-RELATED"/>
    <property type="match status" value="1"/>
</dbReference>
<protein>
    <recommendedName>
        <fullName evidence="5">NlpC/P60 domain-containing protein</fullName>
    </recommendedName>
</protein>
<dbReference type="Proteomes" id="UP000185426">
    <property type="component" value="Plasmid unnamed1"/>
</dbReference>
<keyword evidence="3" id="KW-0378">Hydrolase</keyword>
<gene>
    <name evidence="6" type="ORF">BSA145_21120</name>
</gene>
<organism evidence="6 7">
    <name type="scientific">Bacillus safensis</name>
    <dbReference type="NCBI Taxonomy" id="561879"/>
    <lineage>
        <taxon>Bacteria</taxon>
        <taxon>Bacillati</taxon>
        <taxon>Bacillota</taxon>
        <taxon>Bacilli</taxon>
        <taxon>Bacillales</taxon>
        <taxon>Bacillaceae</taxon>
        <taxon>Bacillus</taxon>
    </lineage>
</organism>
<evidence type="ECO:0000256" key="1">
    <source>
        <dbReference type="ARBA" id="ARBA00007074"/>
    </source>
</evidence>
<proteinExistence type="inferred from homology"/>
<evidence type="ECO:0000256" key="3">
    <source>
        <dbReference type="ARBA" id="ARBA00022801"/>
    </source>
</evidence>
<sequence length="327" mass="35054">MVGVSTVVVVGLFLIIVSALTFTLKAGNDEENSKNANFNGGAVCNVTGNVDRKKFDAMVKRSGAIKDKADVIIDIAKEQGIDPVLMLAIIINETGWGKSSAIIEHNNPAGLMSSSGIIHYPTLDEGLQAQGRTLHNLIIKRGLTSIEKLGSAYAPVGAANDPNGLNKNWVPTVTSFVKQAGGLIMNCTAKDNEGIEVGENGKLTYFDDVIKIMLKFKGNPYVWGGSNPSTGFDCSGLMQWSFNKIGINLPRTAIEQYKATKRISKEDAKVGDLVFFRGTYGSPTHVSHVGIYVGGGKMFNSNGGGIEYSDITSGYWAKHSPEFGRIN</sequence>
<evidence type="ECO:0000256" key="4">
    <source>
        <dbReference type="ARBA" id="ARBA00022807"/>
    </source>
</evidence>
<dbReference type="Gene3D" id="3.90.1720.10">
    <property type="entry name" value="endopeptidase domain like (from Nostoc punctiforme)"/>
    <property type="match status" value="1"/>
</dbReference>
<dbReference type="PANTHER" id="PTHR47053:SF5">
    <property type="entry name" value="BIFUNCTIONAL MURAMIDASE_DL-ENDOPEPTIDASE CWLT"/>
    <property type="match status" value="1"/>
</dbReference>
<dbReference type="GO" id="GO:0004040">
    <property type="term" value="F:amidase activity"/>
    <property type="evidence" value="ECO:0007669"/>
    <property type="project" value="InterPro"/>
</dbReference>
<dbReference type="InterPro" id="IPR002901">
    <property type="entry name" value="MGlyc_endo_b_GlcNAc-like_dom"/>
</dbReference>
<evidence type="ECO:0000256" key="2">
    <source>
        <dbReference type="ARBA" id="ARBA00022670"/>
    </source>
</evidence>
<dbReference type="SUPFAM" id="SSF54001">
    <property type="entry name" value="Cysteine proteinases"/>
    <property type="match status" value="1"/>
</dbReference>
<dbReference type="InterPro" id="IPR051202">
    <property type="entry name" value="Peptidase_C40"/>
</dbReference>
<dbReference type="Gene3D" id="1.10.530.10">
    <property type="match status" value="1"/>
</dbReference>
<dbReference type="Pfam" id="PF01832">
    <property type="entry name" value="Glucosaminidase"/>
    <property type="match status" value="1"/>
</dbReference>
<dbReference type="EMBL" id="CP015608">
    <property type="protein sequence ID" value="APT48391.1"/>
    <property type="molecule type" value="Genomic_DNA"/>
</dbReference>
<keyword evidence="2" id="KW-0645">Protease</keyword>
<accession>A0A1L6ZPE1</accession>
<evidence type="ECO:0000259" key="5">
    <source>
        <dbReference type="PROSITE" id="PS51935"/>
    </source>
</evidence>
<dbReference type="GO" id="GO:0008234">
    <property type="term" value="F:cysteine-type peptidase activity"/>
    <property type="evidence" value="ECO:0007669"/>
    <property type="project" value="UniProtKB-KW"/>
</dbReference>
<feature type="domain" description="NlpC/P60" evidence="5">
    <location>
        <begin position="203"/>
        <end position="327"/>
    </location>
</feature>
<dbReference type="Pfam" id="PF00877">
    <property type="entry name" value="NLPC_P60"/>
    <property type="match status" value="1"/>
</dbReference>
<keyword evidence="4" id="KW-0788">Thiol protease</keyword>
<dbReference type="AlphaFoldDB" id="A0A1L6ZPE1"/>
<name>A0A1L6ZPE1_BACIA</name>
<reference evidence="6 7" key="1">
    <citation type="submission" date="2016-05" db="EMBL/GenBank/DDBJ databases">
        <title>Complete Genome and Methylome Analysis of Psychrotrophic Bacterial Isolates from Antarctic Lake Untersee.</title>
        <authorList>
            <person name="Fomenkov A."/>
            <person name="Akimov V.N."/>
            <person name="Vasilyeva L.V."/>
            <person name="Andersen D."/>
            <person name="Vincze T."/>
            <person name="Roberts R.J."/>
        </authorList>
    </citation>
    <scope>NUCLEOTIDE SEQUENCE [LARGE SCALE GENOMIC DNA]</scope>
    <source>
        <strain evidence="6 7">U14-5</strain>
        <plasmid evidence="6 7">unnamed1</plasmid>
    </source>
</reference>
<geneLocation type="plasmid" evidence="6 7">
    <name>unnamed1</name>
</geneLocation>
<comment type="similarity">
    <text evidence="1">Belongs to the peptidase C40 family.</text>
</comment>
<dbReference type="InterPro" id="IPR000064">
    <property type="entry name" value="NLP_P60_dom"/>
</dbReference>
<dbReference type="PROSITE" id="PS51935">
    <property type="entry name" value="NLPC_P60"/>
    <property type="match status" value="1"/>
</dbReference>
<keyword evidence="6" id="KW-0614">Plasmid</keyword>
<evidence type="ECO:0000313" key="6">
    <source>
        <dbReference type="EMBL" id="APT48391.1"/>
    </source>
</evidence>